<name>A0A7Y4GXF4_9BRAD</name>
<proteinExistence type="predicted"/>
<reference evidence="1 2" key="1">
    <citation type="submission" date="2020-03" db="EMBL/GenBank/DDBJ databases">
        <title>Bradyrhizobium diversity isolated from nodules of Indigofera sp.</title>
        <authorList>
            <person name="Klepa M."/>
            <person name="Helene L."/>
            <person name="Hungria M."/>
        </authorList>
    </citation>
    <scope>NUCLEOTIDE SEQUENCE [LARGE SCALE GENOMIC DNA]</scope>
    <source>
        <strain evidence="1 2">WSM 1791</strain>
    </source>
</reference>
<sequence length="161" mass="18425">MSTIEDLVAAGAISRIEVELSGREQAQRLLYGTPDFIEWLRGLVNGAEAEGRLGQATAAEQIDQLFHLFLSGGPLIHTRQFRYIRAEENAVWELKTPDIRIFGWFMKRDCFVCVFGDWADRVKDHELYRGYRIAIRRIRRQLDVDNTLCVQGVDPGDVLSV</sequence>
<protein>
    <submittedName>
        <fullName evidence="1">Uncharacterized protein</fullName>
    </submittedName>
</protein>
<evidence type="ECO:0000313" key="1">
    <source>
        <dbReference type="EMBL" id="NOJ43676.1"/>
    </source>
</evidence>
<comment type="caution">
    <text evidence="1">The sequence shown here is derived from an EMBL/GenBank/DDBJ whole genome shotgun (WGS) entry which is preliminary data.</text>
</comment>
<dbReference type="Proteomes" id="UP000544122">
    <property type="component" value="Unassembled WGS sequence"/>
</dbReference>
<accession>A0A7Y4GXF4</accession>
<organism evidence="1 2">
    <name type="scientific">Bradyrhizobium australiense</name>
    <dbReference type="NCBI Taxonomy" id="2721161"/>
    <lineage>
        <taxon>Bacteria</taxon>
        <taxon>Pseudomonadati</taxon>
        <taxon>Pseudomonadota</taxon>
        <taxon>Alphaproteobacteria</taxon>
        <taxon>Hyphomicrobiales</taxon>
        <taxon>Nitrobacteraceae</taxon>
        <taxon>Bradyrhizobium</taxon>
    </lineage>
</organism>
<dbReference type="EMBL" id="JAAVLX010000011">
    <property type="protein sequence ID" value="NOJ43676.1"/>
    <property type="molecule type" value="Genomic_DNA"/>
</dbReference>
<gene>
    <name evidence="1" type="ORF">HCN58_29635</name>
</gene>
<dbReference type="RefSeq" id="WP_171582882.1">
    <property type="nucleotide sequence ID" value="NZ_JAAVLX010000011.1"/>
</dbReference>
<keyword evidence="2" id="KW-1185">Reference proteome</keyword>
<evidence type="ECO:0000313" key="2">
    <source>
        <dbReference type="Proteomes" id="UP000544122"/>
    </source>
</evidence>
<dbReference type="AlphaFoldDB" id="A0A7Y4GXF4"/>